<dbReference type="Gene3D" id="3.50.50.60">
    <property type="entry name" value="FAD/NAD(P)-binding domain"/>
    <property type="match status" value="2"/>
</dbReference>
<dbReference type="GO" id="GO:0016614">
    <property type="term" value="F:oxidoreductase activity, acting on CH-OH group of donors"/>
    <property type="evidence" value="ECO:0007669"/>
    <property type="project" value="InterPro"/>
</dbReference>
<evidence type="ECO:0000313" key="3">
    <source>
        <dbReference type="EMBL" id="KAF2889729.1"/>
    </source>
</evidence>
<evidence type="ECO:0000259" key="2">
    <source>
        <dbReference type="Pfam" id="PF05199"/>
    </source>
</evidence>
<dbReference type="OrthoDB" id="269227at2759"/>
<proteinExistence type="inferred from homology"/>
<dbReference type="InterPro" id="IPR012132">
    <property type="entry name" value="GMC_OxRdtase"/>
</dbReference>
<keyword evidence="4" id="KW-1185">Reference proteome</keyword>
<gene>
    <name evidence="3" type="ORF">ILUMI_16444</name>
</gene>
<dbReference type="Proteomes" id="UP000801492">
    <property type="component" value="Unassembled WGS sequence"/>
</dbReference>
<comment type="similarity">
    <text evidence="1">Belongs to the GMC oxidoreductase family.</text>
</comment>
<reference evidence="3" key="1">
    <citation type="submission" date="2019-08" db="EMBL/GenBank/DDBJ databases">
        <title>The genome of the North American firefly Photinus pyralis.</title>
        <authorList>
            <consortium name="Photinus pyralis genome working group"/>
            <person name="Fallon T.R."/>
            <person name="Sander Lower S.E."/>
            <person name="Weng J.-K."/>
        </authorList>
    </citation>
    <scope>NUCLEOTIDE SEQUENCE</scope>
    <source>
        <strain evidence="3">TRF0915ILg1</strain>
        <tissue evidence="3">Whole body</tissue>
    </source>
</reference>
<dbReference type="InterPro" id="IPR007867">
    <property type="entry name" value="GMC_OxRtase_C"/>
</dbReference>
<dbReference type="EMBL" id="VTPC01063143">
    <property type="protein sequence ID" value="KAF2889729.1"/>
    <property type="molecule type" value="Genomic_DNA"/>
</dbReference>
<accession>A0A8K0CNK7</accession>
<dbReference type="InterPro" id="IPR036188">
    <property type="entry name" value="FAD/NAD-bd_sf"/>
</dbReference>
<dbReference type="PANTHER" id="PTHR11552">
    <property type="entry name" value="GLUCOSE-METHANOL-CHOLINE GMC OXIDOREDUCTASE"/>
    <property type="match status" value="1"/>
</dbReference>
<dbReference type="GO" id="GO:0050660">
    <property type="term" value="F:flavin adenine dinucleotide binding"/>
    <property type="evidence" value="ECO:0007669"/>
    <property type="project" value="InterPro"/>
</dbReference>
<dbReference type="SUPFAM" id="SSF54373">
    <property type="entry name" value="FAD-linked reductases, C-terminal domain"/>
    <property type="match status" value="1"/>
</dbReference>
<dbReference type="SUPFAM" id="SSF51905">
    <property type="entry name" value="FAD/NAD(P)-binding domain"/>
    <property type="match status" value="1"/>
</dbReference>
<dbReference type="Pfam" id="PF05199">
    <property type="entry name" value="GMC_oxred_C"/>
    <property type="match status" value="1"/>
</dbReference>
<name>A0A8K0CNK7_IGNLU</name>
<dbReference type="PANTHER" id="PTHR11552:SF208">
    <property type="entry name" value="RE36204P-RELATED"/>
    <property type="match status" value="1"/>
</dbReference>
<organism evidence="3 4">
    <name type="scientific">Ignelater luminosus</name>
    <name type="common">Cucubano</name>
    <name type="synonym">Pyrophorus luminosus</name>
    <dbReference type="NCBI Taxonomy" id="2038154"/>
    <lineage>
        <taxon>Eukaryota</taxon>
        <taxon>Metazoa</taxon>
        <taxon>Ecdysozoa</taxon>
        <taxon>Arthropoda</taxon>
        <taxon>Hexapoda</taxon>
        <taxon>Insecta</taxon>
        <taxon>Pterygota</taxon>
        <taxon>Neoptera</taxon>
        <taxon>Endopterygota</taxon>
        <taxon>Coleoptera</taxon>
        <taxon>Polyphaga</taxon>
        <taxon>Elateriformia</taxon>
        <taxon>Elateroidea</taxon>
        <taxon>Elateridae</taxon>
        <taxon>Agrypninae</taxon>
        <taxon>Pyrophorini</taxon>
        <taxon>Ignelater</taxon>
    </lineage>
</organism>
<evidence type="ECO:0000313" key="4">
    <source>
        <dbReference type="Proteomes" id="UP000801492"/>
    </source>
</evidence>
<comment type="caution">
    <text evidence="3">The sequence shown here is derived from an EMBL/GenBank/DDBJ whole genome shotgun (WGS) entry which is preliminary data.</text>
</comment>
<evidence type="ECO:0000256" key="1">
    <source>
        <dbReference type="ARBA" id="ARBA00010790"/>
    </source>
</evidence>
<feature type="domain" description="Glucose-methanol-choline oxidoreductase C-terminal" evidence="2">
    <location>
        <begin position="92"/>
        <end position="234"/>
    </location>
</feature>
<dbReference type="AlphaFoldDB" id="A0A8K0CNK7"/>
<dbReference type="Gene3D" id="3.30.560.10">
    <property type="entry name" value="Glucose Oxidase, domain 3"/>
    <property type="match status" value="1"/>
</dbReference>
<sequence>MSAITIGITPRNRAVNDRIGPKEHLSHLRIPLLVDLPIGQTLYDHIGFPGLILNTNIATEVVTKLLNTKDLTNWYKHTTGPLTSLDGFKALGYININSSNEKKGYRMIHYGNYFTDPEEQDTKTLIAGIRLIIKLIEGSEAFKKYNTHLERKLFLGCEHFEFDSDDYWKCALQFMATTLYHQTSTCKMGPADDSTSVVNHELRVYGIGNLRVADSSIIPVTLSAHTSAPTIMVGEKASDLIKKFWGVL</sequence>
<protein>
    <recommendedName>
        <fullName evidence="2">Glucose-methanol-choline oxidoreductase C-terminal domain-containing protein</fullName>
    </recommendedName>
</protein>